<accession>A0A7M7GL50</accession>
<dbReference type="PROSITE" id="PS50097">
    <property type="entry name" value="BTB"/>
    <property type="match status" value="1"/>
</dbReference>
<evidence type="ECO:0000313" key="3">
    <source>
        <dbReference type="Proteomes" id="UP000002358"/>
    </source>
</evidence>
<dbReference type="SUPFAM" id="SSF54695">
    <property type="entry name" value="POZ domain"/>
    <property type="match status" value="1"/>
</dbReference>
<organism evidence="2 3">
    <name type="scientific">Nasonia vitripennis</name>
    <name type="common">Parasitic wasp</name>
    <dbReference type="NCBI Taxonomy" id="7425"/>
    <lineage>
        <taxon>Eukaryota</taxon>
        <taxon>Metazoa</taxon>
        <taxon>Ecdysozoa</taxon>
        <taxon>Arthropoda</taxon>
        <taxon>Hexapoda</taxon>
        <taxon>Insecta</taxon>
        <taxon>Pterygota</taxon>
        <taxon>Neoptera</taxon>
        <taxon>Endopterygota</taxon>
        <taxon>Hymenoptera</taxon>
        <taxon>Apocrita</taxon>
        <taxon>Proctotrupomorpha</taxon>
        <taxon>Chalcidoidea</taxon>
        <taxon>Pteromalidae</taxon>
        <taxon>Pteromalinae</taxon>
        <taxon>Nasonia</taxon>
    </lineage>
</organism>
<dbReference type="PANTHER" id="PTHR24413">
    <property type="entry name" value="SPECKLE-TYPE POZ PROTEIN"/>
    <property type="match status" value="1"/>
</dbReference>
<feature type="domain" description="BTB" evidence="1">
    <location>
        <begin position="186"/>
        <end position="253"/>
    </location>
</feature>
<dbReference type="Gene3D" id="3.30.710.10">
    <property type="entry name" value="Potassium Channel Kv1.1, Chain A"/>
    <property type="match status" value="1"/>
</dbReference>
<dbReference type="CDD" id="cd14733">
    <property type="entry name" value="BACK"/>
    <property type="match status" value="1"/>
</dbReference>
<gene>
    <name evidence="2" type="primary">100121404</name>
</gene>
<dbReference type="Gene3D" id="1.25.40.420">
    <property type="match status" value="1"/>
</dbReference>
<dbReference type="EnsemblMetazoa" id="XM_003425006">
    <property type="protein sequence ID" value="XP_003425054"/>
    <property type="gene ID" value="LOC100121404"/>
</dbReference>
<sequence length="347" mass="39876">MENNTGNPSKRIKLGKTSLNIPEVTYRWTIENFVNSKPFLKDNKDILSPIFDAYNNNERVELQLKLRVSNKAWHFRCTNVGRYGGHAKVWVKYSVVNSSNEEIYVAGMGGSLISENVYLSYCLADLDELYNENVLVNGNLVTVCKIYFDNGQDYTQSEPDLMTPFIGEKSLMQDDLENLLKLKKFSNVNIIVGNKKFRAHKNILSVRSPVFSAMFEANMRESIENVVEVNDSSPEIMNELLRFIYTDRVNLEAVPIMDLLTAADKYQVEGLRVKCLESIMAKLSTENLAEVLDIVDRYEIPELYRYAVNFLITKRQEIVTKNDWDDTIASLSPRMLKELTAMLIKKF</sequence>
<dbReference type="SUPFAM" id="SSF49599">
    <property type="entry name" value="TRAF domain-like"/>
    <property type="match status" value="1"/>
</dbReference>
<dbReference type="InParanoid" id="A0A7M7GL50"/>
<dbReference type="SMART" id="SM00225">
    <property type="entry name" value="BTB"/>
    <property type="match status" value="1"/>
</dbReference>
<evidence type="ECO:0000313" key="2">
    <source>
        <dbReference type="EnsemblMetazoa" id="XP_003425054"/>
    </source>
</evidence>
<dbReference type="AlphaFoldDB" id="A0A7M7GL50"/>
<reference evidence="2" key="1">
    <citation type="submission" date="2021-01" db="UniProtKB">
        <authorList>
            <consortium name="EnsemblMetazoa"/>
        </authorList>
    </citation>
    <scope>IDENTIFICATION</scope>
</reference>
<dbReference type="SMR" id="A0A7M7GL50"/>
<dbReference type="Pfam" id="PF00651">
    <property type="entry name" value="BTB"/>
    <property type="match status" value="1"/>
</dbReference>
<dbReference type="FunFam" id="3.30.710.10:FF:000159">
    <property type="entry name" value="Speckle-type POZ protein B"/>
    <property type="match status" value="1"/>
</dbReference>
<protein>
    <recommendedName>
        <fullName evidence="1">BTB domain-containing protein</fullName>
    </recommendedName>
</protein>
<name>A0A7M7GL50_NASVI</name>
<evidence type="ECO:0000259" key="1">
    <source>
        <dbReference type="PROSITE" id="PS50097"/>
    </source>
</evidence>
<proteinExistence type="predicted"/>
<keyword evidence="3" id="KW-1185">Reference proteome</keyword>
<dbReference type="InterPro" id="IPR011333">
    <property type="entry name" value="SKP1/BTB/POZ_sf"/>
</dbReference>
<dbReference type="OrthoDB" id="10249567at2759"/>
<dbReference type="Proteomes" id="UP000002358">
    <property type="component" value="Chromosome 1"/>
</dbReference>
<dbReference type="InterPro" id="IPR000210">
    <property type="entry name" value="BTB/POZ_dom"/>
</dbReference>
<dbReference type="OMA" id="PYANEDI"/>
<dbReference type="KEGG" id="nvi:100121404"/>